<organism evidence="1 2">
    <name type="scientific">Candidatus Acidiferrum panamense</name>
    <dbReference type="NCBI Taxonomy" id="2741543"/>
    <lineage>
        <taxon>Bacteria</taxon>
        <taxon>Pseudomonadati</taxon>
        <taxon>Acidobacteriota</taxon>
        <taxon>Terriglobia</taxon>
        <taxon>Candidatus Acidiferrales</taxon>
        <taxon>Candidatus Acidiferrum</taxon>
    </lineage>
</organism>
<dbReference type="Proteomes" id="UP000567293">
    <property type="component" value="Unassembled WGS sequence"/>
</dbReference>
<dbReference type="Gene3D" id="1.25.40.10">
    <property type="entry name" value="Tetratricopeptide repeat domain"/>
    <property type="match status" value="2"/>
</dbReference>
<reference evidence="1" key="1">
    <citation type="submission" date="2020-06" db="EMBL/GenBank/DDBJ databases">
        <title>Legume-microbial interactions unlock mineral nutrients during tropical forest succession.</title>
        <authorList>
            <person name="Epihov D.Z."/>
        </authorList>
    </citation>
    <scope>NUCLEOTIDE SEQUENCE [LARGE SCALE GENOMIC DNA]</scope>
    <source>
        <strain evidence="1">Pan2503</strain>
    </source>
</reference>
<dbReference type="AlphaFoldDB" id="A0A7V8SYT5"/>
<accession>A0A7V8SYT5</accession>
<evidence type="ECO:0000313" key="1">
    <source>
        <dbReference type="EMBL" id="MBA0087705.1"/>
    </source>
</evidence>
<protein>
    <submittedName>
        <fullName evidence="1">Tetratricopeptide repeat protein</fullName>
    </submittedName>
</protein>
<dbReference type="EMBL" id="JACDQQ010002142">
    <property type="protein sequence ID" value="MBA0087705.1"/>
    <property type="molecule type" value="Genomic_DNA"/>
</dbReference>
<dbReference type="InterPro" id="IPR011990">
    <property type="entry name" value="TPR-like_helical_dom_sf"/>
</dbReference>
<dbReference type="Pfam" id="PF14559">
    <property type="entry name" value="TPR_19"/>
    <property type="match status" value="1"/>
</dbReference>
<feature type="non-terminal residue" evidence="1">
    <location>
        <position position="1"/>
    </location>
</feature>
<comment type="caution">
    <text evidence="1">The sequence shown here is derived from an EMBL/GenBank/DDBJ whole genome shotgun (WGS) entry which is preliminary data.</text>
</comment>
<sequence>KEFRAVLAAEPANAAAHRGLGEIARRQGRMDEAVRELQTSLATRDSAEVRTMLAKVYLDQKKPALARAEAEKAVKLAPNYTEAKQLLEHLQNSKAAAKKPGGGGP</sequence>
<keyword evidence="2" id="KW-1185">Reference proteome</keyword>
<gene>
    <name evidence="1" type="ORF">HRJ53_22195</name>
</gene>
<dbReference type="SUPFAM" id="SSF48452">
    <property type="entry name" value="TPR-like"/>
    <property type="match status" value="1"/>
</dbReference>
<proteinExistence type="predicted"/>
<evidence type="ECO:0000313" key="2">
    <source>
        <dbReference type="Proteomes" id="UP000567293"/>
    </source>
</evidence>
<name>A0A7V8SYT5_9BACT</name>